<evidence type="ECO:0000256" key="1">
    <source>
        <dbReference type="SAM" id="MobiDB-lite"/>
    </source>
</evidence>
<feature type="signal peptide" evidence="2">
    <location>
        <begin position="1"/>
        <end position="22"/>
    </location>
</feature>
<dbReference type="RefSeq" id="WP_093278944.1">
    <property type="nucleotide sequence ID" value="NZ_FNDD01000036.1"/>
</dbReference>
<accession>A0A1G8GD90</accession>
<feature type="compositionally biased region" description="Basic and acidic residues" evidence="1">
    <location>
        <begin position="61"/>
        <end position="81"/>
    </location>
</feature>
<sequence>MMPKSKLALTCAAMILSGYSLQASCEDSSSSSLEDINAAIEARLEMEKKQQELTHTLDFVSDERGERDSLLDAPIKTDDAVTYKPSKSQQSGSNK</sequence>
<dbReference type="AlphaFoldDB" id="A0A1G8GD90"/>
<organism evidence="3 4">
    <name type="scientific">Vibrio xiamenensis</name>
    <dbReference type="NCBI Taxonomy" id="861298"/>
    <lineage>
        <taxon>Bacteria</taxon>
        <taxon>Pseudomonadati</taxon>
        <taxon>Pseudomonadota</taxon>
        <taxon>Gammaproteobacteria</taxon>
        <taxon>Vibrionales</taxon>
        <taxon>Vibrionaceae</taxon>
        <taxon>Vibrio</taxon>
    </lineage>
</organism>
<gene>
    <name evidence="3" type="ORF">SAMN04488136_1367</name>
</gene>
<feature type="region of interest" description="Disordered" evidence="1">
    <location>
        <begin position="57"/>
        <end position="95"/>
    </location>
</feature>
<dbReference type="STRING" id="861298.SAMN04488136_1367"/>
<keyword evidence="2" id="KW-0732">Signal</keyword>
<keyword evidence="4" id="KW-1185">Reference proteome</keyword>
<protein>
    <recommendedName>
        <fullName evidence="5">Secreted protein</fullName>
    </recommendedName>
</protein>
<feature type="chain" id="PRO_5011540606" description="Secreted protein" evidence="2">
    <location>
        <begin position="23"/>
        <end position="95"/>
    </location>
</feature>
<name>A0A1G8GD90_9VIBR</name>
<proteinExistence type="predicted"/>
<evidence type="ECO:0000313" key="4">
    <source>
        <dbReference type="Proteomes" id="UP000198854"/>
    </source>
</evidence>
<evidence type="ECO:0000313" key="3">
    <source>
        <dbReference type="EMBL" id="SDH92334.1"/>
    </source>
</evidence>
<feature type="compositionally biased region" description="Polar residues" evidence="1">
    <location>
        <begin position="85"/>
        <end position="95"/>
    </location>
</feature>
<evidence type="ECO:0000256" key="2">
    <source>
        <dbReference type="SAM" id="SignalP"/>
    </source>
</evidence>
<reference evidence="3 4" key="1">
    <citation type="submission" date="2016-10" db="EMBL/GenBank/DDBJ databases">
        <authorList>
            <person name="de Groot N.N."/>
        </authorList>
    </citation>
    <scope>NUCLEOTIDE SEQUENCE [LARGE SCALE GENOMIC DNA]</scope>
    <source>
        <strain evidence="3 4">CGMCC 1.10228</strain>
    </source>
</reference>
<evidence type="ECO:0008006" key="5">
    <source>
        <dbReference type="Google" id="ProtNLM"/>
    </source>
</evidence>
<dbReference type="Proteomes" id="UP000198854">
    <property type="component" value="Unassembled WGS sequence"/>
</dbReference>
<dbReference type="EMBL" id="FNDD01000036">
    <property type="protein sequence ID" value="SDH92334.1"/>
    <property type="molecule type" value="Genomic_DNA"/>
</dbReference>